<keyword evidence="2" id="KW-1185">Reference proteome</keyword>
<reference evidence="2" key="1">
    <citation type="submission" date="2016-10" db="EMBL/GenBank/DDBJ databases">
        <authorList>
            <person name="Varghese N."/>
            <person name="Submissions S."/>
        </authorList>
    </citation>
    <scope>NUCLEOTIDE SEQUENCE [LARGE SCALE GENOMIC DNA]</scope>
    <source>
        <strain evidence="2">CGMCC 4.2126</strain>
    </source>
</reference>
<dbReference type="EMBL" id="FOQY01000041">
    <property type="protein sequence ID" value="SFK91378.1"/>
    <property type="molecule type" value="Genomic_DNA"/>
</dbReference>
<organism evidence="1 2">
    <name type="scientific">Streptosporangium canum</name>
    <dbReference type="NCBI Taxonomy" id="324952"/>
    <lineage>
        <taxon>Bacteria</taxon>
        <taxon>Bacillati</taxon>
        <taxon>Actinomycetota</taxon>
        <taxon>Actinomycetes</taxon>
        <taxon>Streptosporangiales</taxon>
        <taxon>Streptosporangiaceae</taxon>
        <taxon>Streptosporangium</taxon>
    </lineage>
</organism>
<dbReference type="Proteomes" id="UP000199111">
    <property type="component" value="Unassembled WGS sequence"/>
</dbReference>
<protein>
    <submittedName>
        <fullName evidence="1">Uncharacterized protein</fullName>
    </submittedName>
</protein>
<proteinExistence type="predicted"/>
<evidence type="ECO:0000313" key="1">
    <source>
        <dbReference type="EMBL" id="SFK91378.1"/>
    </source>
</evidence>
<dbReference type="AlphaFoldDB" id="A0A1I4DCL1"/>
<evidence type="ECO:0000313" key="2">
    <source>
        <dbReference type="Proteomes" id="UP000199111"/>
    </source>
</evidence>
<gene>
    <name evidence="1" type="ORF">SAMN05216275_1412</name>
</gene>
<accession>A0A1I4DCL1</accession>
<sequence length="73" mass="8485">MLFDEIDQSQHRQRQRAVKTVFPRPDRLHRRKVRLLGVDDDDGHLTGGRVQFEDAYLGLKLCVLEPVHARHAA</sequence>
<name>A0A1I4DCL1_9ACTN</name>